<gene>
    <name evidence="6" type="ORF">PG2T_00955</name>
</gene>
<dbReference type="FunCoup" id="A0A1B1YQ74">
    <property type="interactions" value="116"/>
</dbReference>
<feature type="transmembrane region" description="Helical" evidence="4">
    <location>
        <begin position="251"/>
        <end position="272"/>
    </location>
</feature>
<dbReference type="Proteomes" id="UP000092952">
    <property type="component" value="Chromosome"/>
</dbReference>
<dbReference type="EMBL" id="CP014671">
    <property type="protein sequence ID" value="ANX02903.1"/>
    <property type="molecule type" value="Genomic_DNA"/>
</dbReference>
<dbReference type="KEGG" id="gbi:PG2T_00955"/>
<reference evidence="7" key="1">
    <citation type="submission" date="2016-03" db="EMBL/GenBank/DDBJ databases">
        <title>Complete genome sequence of Solimmundus cernigliae, representing a novel lineage of polycyclic aromatic hydrocarbon degraders within the Gammaproteobacteria.</title>
        <authorList>
            <person name="Singleton D.R."/>
            <person name="Dickey A.N."/>
            <person name="Scholl E.H."/>
            <person name="Wright F.A."/>
            <person name="Aitken M.D."/>
        </authorList>
    </citation>
    <scope>NUCLEOTIDE SEQUENCE [LARGE SCALE GENOMIC DNA]</scope>
    <source>
        <strain evidence="7">TR3.2</strain>
    </source>
</reference>
<dbReference type="InterPro" id="IPR020846">
    <property type="entry name" value="MFS_dom"/>
</dbReference>
<dbReference type="Pfam" id="PF07690">
    <property type="entry name" value="MFS_1"/>
    <property type="match status" value="1"/>
</dbReference>
<keyword evidence="2 4" id="KW-1133">Transmembrane helix</keyword>
<dbReference type="InterPro" id="IPR011701">
    <property type="entry name" value="MFS"/>
</dbReference>
<feature type="transmembrane region" description="Helical" evidence="4">
    <location>
        <begin position="375"/>
        <end position="393"/>
    </location>
</feature>
<protein>
    <recommendedName>
        <fullName evidence="5">Major facilitator superfamily (MFS) profile domain-containing protein</fullName>
    </recommendedName>
</protein>
<evidence type="ECO:0000259" key="5">
    <source>
        <dbReference type="PROSITE" id="PS50850"/>
    </source>
</evidence>
<feature type="transmembrane region" description="Helical" evidence="4">
    <location>
        <begin position="284"/>
        <end position="303"/>
    </location>
</feature>
<feature type="transmembrane region" description="Helical" evidence="4">
    <location>
        <begin position="353"/>
        <end position="369"/>
    </location>
</feature>
<name>A0A1B1YQ74_9GAMM</name>
<evidence type="ECO:0000256" key="1">
    <source>
        <dbReference type="ARBA" id="ARBA00022692"/>
    </source>
</evidence>
<dbReference type="OrthoDB" id="9807274at2"/>
<evidence type="ECO:0000313" key="6">
    <source>
        <dbReference type="EMBL" id="ANX02903.1"/>
    </source>
</evidence>
<keyword evidence="1 4" id="KW-0812">Transmembrane</keyword>
<feature type="transmembrane region" description="Helical" evidence="4">
    <location>
        <begin position="143"/>
        <end position="164"/>
    </location>
</feature>
<dbReference type="PROSITE" id="PS50850">
    <property type="entry name" value="MFS"/>
    <property type="match status" value="1"/>
</dbReference>
<feature type="transmembrane region" description="Helical" evidence="4">
    <location>
        <begin position="309"/>
        <end position="332"/>
    </location>
</feature>
<evidence type="ECO:0000256" key="2">
    <source>
        <dbReference type="ARBA" id="ARBA00022989"/>
    </source>
</evidence>
<keyword evidence="3 4" id="KW-0472">Membrane</keyword>
<feature type="domain" description="Major facilitator superfamily (MFS) profile" evidence="5">
    <location>
        <begin position="14"/>
        <end position="397"/>
    </location>
</feature>
<dbReference type="InterPro" id="IPR052714">
    <property type="entry name" value="MFS_Exporter"/>
</dbReference>
<feature type="transmembrane region" description="Helical" evidence="4">
    <location>
        <begin position="20"/>
        <end position="42"/>
    </location>
</feature>
<dbReference type="InterPro" id="IPR036259">
    <property type="entry name" value="MFS_trans_sf"/>
</dbReference>
<accession>A0A1B1YQ74</accession>
<dbReference type="InParanoid" id="A0A1B1YQ74"/>
<evidence type="ECO:0000313" key="7">
    <source>
        <dbReference type="Proteomes" id="UP000092952"/>
    </source>
</evidence>
<evidence type="ECO:0000256" key="4">
    <source>
        <dbReference type="SAM" id="Phobius"/>
    </source>
</evidence>
<feature type="transmembrane region" description="Helical" evidence="4">
    <location>
        <begin position="49"/>
        <end position="69"/>
    </location>
</feature>
<dbReference type="STRING" id="1810504.PG2T_00955"/>
<dbReference type="Gene3D" id="1.20.1250.20">
    <property type="entry name" value="MFS general substrate transporter like domains"/>
    <property type="match status" value="1"/>
</dbReference>
<sequence length="401" mass="41677">MSSTVPAGAPLRPLQRALVYASAFFGITTESLIGMLLPLWALDRGLPPAQLGIAVALASLSPLLLAVPAGALCDRYGDRRIMIWAGLGAGVTAALYPLAGGFLTACGLQLLGGLARSMSWLSAQSYAIRATPTGERNSFMGRFSFAGSIGMLLAPLAAGALVSWQGLGAGFLLMAVWGGLLTLVALPLPDIREHERVGTLWQVSSGAYRQALPLLWQAPLLIVMLLTLLRLSSAAVNASFYPVHLDQIGFSAARIGFMFACINGAVSVGSLLAAQLIRRSSMTAVLFGSIVLATLSISAVPFVTAPIAVGLLSALHGLGLGLSLPTLLMAIGRQTAPSQRGLVIGLRTLFNRLGYFAVPVLLGGLVHALGLKGAFLATGALLLAGLGGTYAYLRRSRLTYD</sequence>
<dbReference type="PANTHER" id="PTHR23531:SF1">
    <property type="entry name" value="QUINOLENE RESISTANCE PROTEIN NORA"/>
    <property type="match status" value="1"/>
</dbReference>
<feature type="transmembrane region" description="Helical" evidence="4">
    <location>
        <begin position="212"/>
        <end position="231"/>
    </location>
</feature>
<feature type="transmembrane region" description="Helical" evidence="4">
    <location>
        <begin position="81"/>
        <end position="111"/>
    </location>
</feature>
<dbReference type="PANTHER" id="PTHR23531">
    <property type="entry name" value="QUINOLENE RESISTANCE PROTEIN NORA"/>
    <property type="match status" value="1"/>
</dbReference>
<organism evidence="6 7">
    <name type="scientific">Immundisolibacter cernigliae</name>
    <dbReference type="NCBI Taxonomy" id="1810504"/>
    <lineage>
        <taxon>Bacteria</taxon>
        <taxon>Pseudomonadati</taxon>
        <taxon>Pseudomonadota</taxon>
        <taxon>Gammaproteobacteria</taxon>
        <taxon>Immundisolibacterales</taxon>
        <taxon>Immundisolibacteraceae</taxon>
        <taxon>Immundisolibacter</taxon>
    </lineage>
</organism>
<feature type="transmembrane region" description="Helical" evidence="4">
    <location>
        <begin position="170"/>
        <end position="191"/>
    </location>
</feature>
<proteinExistence type="predicted"/>
<dbReference type="SUPFAM" id="SSF103473">
    <property type="entry name" value="MFS general substrate transporter"/>
    <property type="match status" value="1"/>
</dbReference>
<dbReference type="GO" id="GO:0022857">
    <property type="term" value="F:transmembrane transporter activity"/>
    <property type="evidence" value="ECO:0007669"/>
    <property type="project" value="InterPro"/>
</dbReference>
<evidence type="ECO:0000256" key="3">
    <source>
        <dbReference type="ARBA" id="ARBA00023136"/>
    </source>
</evidence>
<dbReference type="RefSeq" id="WP_068802417.1">
    <property type="nucleotide sequence ID" value="NZ_CP014671.1"/>
</dbReference>
<dbReference type="AlphaFoldDB" id="A0A1B1YQ74"/>
<keyword evidence="7" id="KW-1185">Reference proteome</keyword>